<sequence>MLLLHGFTGRASDWWMACPQLRDDPRAWAIDLPGHGPTDQAVKGFEETIQGLLAALPAEVDALAGYSLGGRLALGLLTAAPLRFRRALIISAHPGLRSMPERDARNAHDAQWLYRLRVEGLASFVASWETQPLFATQARLDPERLRWQRQHRLSHRPEALASSLERLGLGRMPSLWDGVRDFPGQLTWVVGGSDTKFLAIARAVRQLRPTTHLHVLPKIGHNPLLECPGRLEPLIHHTLGQAHP</sequence>
<dbReference type="InterPro" id="IPR000073">
    <property type="entry name" value="AB_hydrolase_1"/>
</dbReference>
<dbReference type="Gene3D" id="3.40.50.1820">
    <property type="entry name" value="alpha/beta hydrolase"/>
    <property type="match status" value="1"/>
</dbReference>
<comment type="caution">
    <text evidence="4">The sequence shown here is derived from an EMBL/GenBank/DDBJ whole genome shotgun (WGS) entry which is preliminary data.</text>
</comment>
<protein>
    <recommendedName>
        <fullName evidence="3">AB hydrolase-1 domain-containing protein</fullName>
    </recommendedName>
</protein>
<reference evidence="4 5" key="1">
    <citation type="journal article" date="2020" name="Microorganisms">
        <title>Osmotic Adaptation and Compatible Solute Biosynthesis of Phototrophic Bacteria as Revealed from Genome Analyses.</title>
        <authorList>
            <person name="Imhoff J.F."/>
            <person name="Rahn T."/>
            <person name="Kunzel S."/>
            <person name="Keller A."/>
            <person name="Neulinger S.C."/>
        </authorList>
    </citation>
    <scope>NUCLEOTIDE SEQUENCE [LARGE SCALE GENOMIC DNA]</scope>
    <source>
        <strain evidence="4 5">DSM 21303</strain>
    </source>
</reference>
<dbReference type="InterPro" id="IPR029058">
    <property type="entry name" value="AB_hydrolase_fold"/>
</dbReference>
<evidence type="ECO:0000313" key="4">
    <source>
        <dbReference type="EMBL" id="MBK1644501.1"/>
    </source>
</evidence>
<dbReference type="PANTHER" id="PTHR42916">
    <property type="entry name" value="2-SUCCINYL-5-ENOLPYRUVYL-6-HYDROXY-3-CYCLOHEXENE-1-CARBOXYLATE SYNTHASE"/>
    <property type="match status" value="1"/>
</dbReference>
<feature type="domain" description="AB hydrolase-1" evidence="3">
    <location>
        <begin position="2"/>
        <end position="231"/>
    </location>
</feature>
<evidence type="ECO:0000259" key="3">
    <source>
        <dbReference type="Pfam" id="PF12697"/>
    </source>
</evidence>
<keyword evidence="1" id="KW-0474">Menaquinone biosynthesis</keyword>
<organism evidence="4 5">
    <name type="scientific">Thiocapsa imhoffii</name>
    <dbReference type="NCBI Taxonomy" id="382777"/>
    <lineage>
        <taxon>Bacteria</taxon>
        <taxon>Pseudomonadati</taxon>
        <taxon>Pseudomonadota</taxon>
        <taxon>Gammaproteobacteria</taxon>
        <taxon>Chromatiales</taxon>
        <taxon>Chromatiaceae</taxon>
        <taxon>Thiocapsa</taxon>
    </lineage>
</organism>
<dbReference type="GO" id="GO:0016829">
    <property type="term" value="F:lyase activity"/>
    <property type="evidence" value="ECO:0007669"/>
    <property type="project" value="UniProtKB-KW"/>
</dbReference>
<dbReference type="EMBL" id="NRSD01000005">
    <property type="protein sequence ID" value="MBK1644501.1"/>
    <property type="molecule type" value="Genomic_DNA"/>
</dbReference>
<keyword evidence="5" id="KW-1185">Reference proteome</keyword>
<gene>
    <name evidence="4" type="ORF">CKO25_07500</name>
</gene>
<dbReference type="Pfam" id="PF12697">
    <property type="entry name" value="Abhydrolase_6"/>
    <property type="match status" value="1"/>
</dbReference>
<accession>A0A9X0WH96</accession>
<evidence type="ECO:0000256" key="2">
    <source>
        <dbReference type="ARBA" id="ARBA00023239"/>
    </source>
</evidence>
<dbReference type="AlphaFoldDB" id="A0A9X0WH96"/>
<dbReference type="Proteomes" id="UP001138802">
    <property type="component" value="Unassembled WGS sequence"/>
</dbReference>
<evidence type="ECO:0000313" key="5">
    <source>
        <dbReference type="Proteomes" id="UP001138802"/>
    </source>
</evidence>
<evidence type="ECO:0000256" key="1">
    <source>
        <dbReference type="ARBA" id="ARBA00022428"/>
    </source>
</evidence>
<dbReference type="SUPFAM" id="SSF53474">
    <property type="entry name" value="alpha/beta-Hydrolases"/>
    <property type="match status" value="1"/>
</dbReference>
<name>A0A9X0WH96_9GAMM</name>
<proteinExistence type="predicted"/>
<dbReference type="PANTHER" id="PTHR42916:SF1">
    <property type="entry name" value="PROTEIN PHYLLO, CHLOROPLASTIC"/>
    <property type="match status" value="1"/>
</dbReference>
<keyword evidence="2" id="KW-0456">Lyase</keyword>
<dbReference type="GO" id="GO:0009234">
    <property type="term" value="P:menaquinone biosynthetic process"/>
    <property type="evidence" value="ECO:0007669"/>
    <property type="project" value="UniProtKB-KW"/>
</dbReference>